<accession>A0A9J5XJW7</accession>
<dbReference type="InterPro" id="IPR023213">
    <property type="entry name" value="CAT-like_dom_sf"/>
</dbReference>
<comment type="similarity">
    <text evidence="1">Belongs to the plant acyltransferase family.</text>
</comment>
<dbReference type="Proteomes" id="UP000824120">
    <property type="component" value="Chromosome 9"/>
</dbReference>
<sequence length="561" mass="62794">MLKPSIPTPNRLRTLKISWFDQLANRLYVPILLHYLPISSSETSCDKLQKSLVETLNKFYPLAGRFREDELSFHCNDEVVDAFTLATFVNEWTLICKTGTTKAGCLSSFGHLSAIFPTRVVLSKPQYSPPPPNTCKIVTRRFVFDALAIANLKNTIEDSTDRPPTRVVVVMSLIWKASPSRKDELNDFVKLVGNTIRDTSVVIGKASSDDISSLVVNNQIKIVEQLCQGDVYSCSSWCGFPWYEADFGWGKPFWGVEYVEAKVNADLAEFLHQGPNNEPLVDLLPKMDHQVHYLVFKVLSVPQYSPPPPNTCKIVTRRFFFDALAIANLKNTIEDSTVSSSSSSSRRPTRVVVVMSLLWKGPSVHKIYTNNCLPSFGQLSSLFPARLMLQLPSPSTTGPENIVTRRGKLSCVPSLEHALGNYVTIAIANMDWRPMRKYNTGHMCSQWRIQNSMIGLEPSMKGTSAPRILLQNHSTHKTLCLMAIGKASSIDDISSLTVNNWKVSVEKLFQLRRQDGRLYISPLVGANSLGMKLTLVGENHFGFNAIEGAFLMDTKMVMEYN</sequence>
<dbReference type="AlphaFoldDB" id="A0A9J5XJW7"/>
<evidence type="ECO:0000313" key="5">
    <source>
        <dbReference type="Proteomes" id="UP000824120"/>
    </source>
</evidence>
<evidence type="ECO:0000256" key="3">
    <source>
        <dbReference type="ARBA" id="ARBA00023315"/>
    </source>
</evidence>
<comment type="caution">
    <text evidence="4">The sequence shown here is derived from an EMBL/GenBank/DDBJ whole genome shotgun (WGS) entry which is preliminary data.</text>
</comment>
<dbReference type="GO" id="GO:0016746">
    <property type="term" value="F:acyltransferase activity"/>
    <property type="evidence" value="ECO:0007669"/>
    <property type="project" value="UniProtKB-KW"/>
</dbReference>
<proteinExistence type="inferred from homology"/>
<dbReference type="PANTHER" id="PTHR31623:SF122">
    <property type="entry name" value="HXXXD-TYPE ACYL-TRANSFERASE FAMILY PROTEIN"/>
    <property type="match status" value="1"/>
</dbReference>
<keyword evidence="5" id="KW-1185">Reference proteome</keyword>
<name>A0A9J5XJW7_SOLCO</name>
<evidence type="ECO:0000256" key="1">
    <source>
        <dbReference type="ARBA" id="ARBA00009861"/>
    </source>
</evidence>
<protein>
    <submittedName>
        <fullName evidence="4">Uncharacterized protein</fullName>
    </submittedName>
</protein>
<gene>
    <name evidence="4" type="ORF">H5410_047722</name>
</gene>
<keyword evidence="3" id="KW-0012">Acyltransferase</keyword>
<keyword evidence="2" id="KW-0808">Transferase</keyword>
<dbReference type="PANTHER" id="PTHR31623">
    <property type="entry name" value="F21J9.9"/>
    <property type="match status" value="1"/>
</dbReference>
<dbReference type="OrthoDB" id="671439at2759"/>
<dbReference type="EMBL" id="JACXVP010000009">
    <property type="protein sequence ID" value="KAG5587288.1"/>
    <property type="molecule type" value="Genomic_DNA"/>
</dbReference>
<dbReference type="Pfam" id="PF02458">
    <property type="entry name" value="Transferase"/>
    <property type="match status" value="2"/>
</dbReference>
<organism evidence="4 5">
    <name type="scientific">Solanum commersonii</name>
    <name type="common">Commerson's wild potato</name>
    <name type="synonym">Commerson's nightshade</name>
    <dbReference type="NCBI Taxonomy" id="4109"/>
    <lineage>
        <taxon>Eukaryota</taxon>
        <taxon>Viridiplantae</taxon>
        <taxon>Streptophyta</taxon>
        <taxon>Embryophyta</taxon>
        <taxon>Tracheophyta</taxon>
        <taxon>Spermatophyta</taxon>
        <taxon>Magnoliopsida</taxon>
        <taxon>eudicotyledons</taxon>
        <taxon>Gunneridae</taxon>
        <taxon>Pentapetalae</taxon>
        <taxon>asterids</taxon>
        <taxon>lamiids</taxon>
        <taxon>Solanales</taxon>
        <taxon>Solanaceae</taxon>
        <taxon>Solanoideae</taxon>
        <taxon>Solaneae</taxon>
        <taxon>Solanum</taxon>
    </lineage>
</organism>
<dbReference type="Gene3D" id="3.30.559.10">
    <property type="entry name" value="Chloramphenicol acetyltransferase-like domain"/>
    <property type="match status" value="4"/>
</dbReference>
<evidence type="ECO:0000313" key="4">
    <source>
        <dbReference type="EMBL" id="KAG5587288.1"/>
    </source>
</evidence>
<evidence type="ECO:0000256" key="2">
    <source>
        <dbReference type="ARBA" id="ARBA00022679"/>
    </source>
</evidence>
<reference evidence="4 5" key="1">
    <citation type="submission" date="2020-09" db="EMBL/GenBank/DDBJ databases">
        <title>De no assembly of potato wild relative species, Solanum commersonii.</title>
        <authorList>
            <person name="Cho K."/>
        </authorList>
    </citation>
    <scope>NUCLEOTIDE SEQUENCE [LARGE SCALE GENOMIC DNA]</scope>
    <source>
        <strain evidence="4">LZ3.2</strain>
        <tissue evidence="4">Leaf</tissue>
    </source>
</reference>